<dbReference type="InterPro" id="IPR002321">
    <property type="entry name" value="Cyt_c_II"/>
</dbReference>
<dbReference type="PIRSF" id="PIRSF000027">
    <property type="entry name" value="Cytc_c_prime"/>
    <property type="match status" value="1"/>
</dbReference>
<evidence type="ECO:0000256" key="1">
    <source>
        <dbReference type="ARBA" id="ARBA00022448"/>
    </source>
</evidence>
<keyword evidence="6" id="KW-0732">Signal</keyword>
<comment type="caution">
    <text evidence="7">The sequence shown here is derived from an EMBL/GenBank/DDBJ whole genome shotgun (WGS) entry which is preliminary data.</text>
</comment>
<keyword evidence="2" id="KW-0349">Heme</keyword>
<keyword evidence="4" id="KW-0249">Electron transport</keyword>
<dbReference type="PRINTS" id="PR00608">
    <property type="entry name" value="CYTCHROMECII"/>
</dbReference>
<dbReference type="Gene3D" id="1.20.120.10">
    <property type="entry name" value="Cytochrome c/b562"/>
    <property type="match status" value="1"/>
</dbReference>
<evidence type="ECO:0000313" key="7">
    <source>
        <dbReference type="EMBL" id="MDT0498033.1"/>
    </source>
</evidence>
<dbReference type="InterPro" id="IPR010980">
    <property type="entry name" value="Cyt_c/b562"/>
</dbReference>
<feature type="signal peptide" evidence="6">
    <location>
        <begin position="1"/>
        <end position="21"/>
    </location>
</feature>
<evidence type="ECO:0000256" key="5">
    <source>
        <dbReference type="ARBA" id="ARBA00023004"/>
    </source>
</evidence>
<dbReference type="PROSITE" id="PS51009">
    <property type="entry name" value="CYTCII"/>
    <property type="match status" value="1"/>
</dbReference>
<evidence type="ECO:0000313" key="8">
    <source>
        <dbReference type="Proteomes" id="UP001254608"/>
    </source>
</evidence>
<evidence type="ECO:0000256" key="6">
    <source>
        <dbReference type="SAM" id="SignalP"/>
    </source>
</evidence>
<dbReference type="InterPro" id="IPR015984">
    <property type="entry name" value="Cyt_c_prime_subgr"/>
</dbReference>
<gene>
    <name evidence="7" type="ORF">RM530_11755</name>
</gene>
<sequence length="146" mass="15194">MRFVSPVLLAGLVVVACSASAASDDDLVEYREDAMHVLGGHMGSIGAIVKGKVPFTDDLATHARGLAAQSKLVKGAFKDKAMNGDSEAKSDIWENWDDFAAKADDLESAAAEFADAAGSGDMSAIRAKVGAVGKACKGCHDDYKED</sequence>
<keyword evidence="3" id="KW-0479">Metal-binding</keyword>
<reference evidence="7 8" key="1">
    <citation type="submission" date="2023-09" db="EMBL/GenBank/DDBJ databases">
        <authorList>
            <person name="Rey-Velasco X."/>
        </authorList>
    </citation>
    <scope>NUCLEOTIDE SEQUENCE [LARGE SCALE GENOMIC DNA]</scope>
    <source>
        <strain evidence="7 8">W345</strain>
    </source>
</reference>
<dbReference type="EMBL" id="JAVRIC010000016">
    <property type="protein sequence ID" value="MDT0498033.1"/>
    <property type="molecule type" value="Genomic_DNA"/>
</dbReference>
<keyword evidence="1" id="KW-0813">Transport</keyword>
<keyword evidence="8" id="KW-1185">Reference proteome</keyword>
<feature type="chain" id="PRO_5047533554" evidence="6">
    <location>
        <begin position="22"/>
        <end position="146"/>
    </location>
</feature>
<dbReference type="SUPFAM" id="SSF47175">
    <property type="entry name" value="Cytochromes"/>
    <property type="match status" value="1"/>
</dbReference>
<proteinExistence type="predicted"/>
<dbReference type="InterPro" id="IPR012127">
    <property type="entry name" value="Cyt_c_prime"/>
</dbReference>
<evidence type="ECO:0000256" key="4">
    <source>
        <dbReference type="ARBA" id="ARBA00022982"/>
    </source>
</evidence>
<accession>A0ABU2WJI6</accession>
<evidence type="ECO:0000256" key="3">
    <source>
        <dbReference type="ARBA" id="ARBA00022723"/>
    </source>
</evidence>
<dbReference type="Pfam" id="PF01322">
    <property type="entry name" value="Cytochrom_C_2"/>
    <property type="match status" value="1"/>
</dbReference>
<organism evidence="7 8">
    <name type="scientific">Banduia mediterranea</name>
    <dbReference type="NCBI Taxonomy" id="3075609"/>
    <lineage>
        <taxon>Bacteria</taxon>
        <taxon>Pseudomonadati</taxon>
        <taxon>Pseudomonadota</taxon>
        <taxon>Gammaproteobacteria</taxon>
        <taxon>Nevskiales</taxon>
        <taxon>Algiphilaceae</taxon>
        <taxon>Banduia</taxon>
    </lineage>
</organism>
<dbReference type="PROSITE" id="PS51257">
    <property type="entry name" value="PROKAR_LIPOPROTEIN"/>
    <property type="match status" value="1"/>
</dbReference>
<protein>
    <submittedName>
        <fullName evidence="7">Cytochrome c</fullName>
    </submittedName>
</protein>
<evidence type="ECO:0000256" key="2">
    <source>
        <dbReference type="ARBA" id="ARBA00022617"/>
    </source>
</evidence>
<dbReference type="RefSeq" id="WP_311365423.1">
    <property type="nucleotide sequence ID" value="NZ_JAVRIC010000016.1"/>
</dbReference>
<dbReference type="Proteomes" id="UP001254608">
    <property type="component" value="Unassembled WGS sequence"/>
</dbReference>
<name>A0ABU2WJI6_9GAMM</name>
<keyword evidence="5" id="KW-0408">Iron</keyword>